<organism evidence="3 4">
    <name type="scientific">Ammoniphilus resinae</name>
    <dbReference type="NCBI Taxonomy" id="861532"/>
    <lineage>
        <taxon>Bacteria</taxon>
        <taxon>Bacillati</taxon>
        <taxon>Bacillota</taxon>
        <taxon>Bacilli</taxon>
        <taxon>Bacillales</taxon>
        <taxon>Paenibacillaceae</taxon>
        <taxon>Aneurinibacillus group</taxon>
        <taxon>Ammoniphilus</taxon>
    </lineage>
</organism>
<dbReference type="SUPFAM" id="SSF52096">
    <property type="entry name" value="ClpP/crotonase"/>
    <property type="match status" value="1"/>
</dbReference>
<evidence type="ECO:0000256" key="1">
    <source>
        <dbReference type="ARBA" id="ARBA00005254"/>
    </source>
</evidence>
<protein>
    <submittedName>
        <fullName evidence="3">Enoyl-CoA hydratase/carnithine racemase</fullName>
    </submittedName>
</protein>
<dbReference type="Proteomes" id="UP001519343">
    <property type="component" value="Unassembled WGS sequence"/>
</dbReference>
<accession>A0ABS4GQW4</accession>
<evidence type="ECO:0000256" key="2">
    <source>
        <dbReference type="ARBA" id="ARBA00023239"/>
    </source>
</evidence>
<dbReference type="PANTHER" id="PTHR11941:SF54">
    <property type="entry name" value="ENOYL-COA HYDRATASE, MITOCHONDRIAL"/>
    <property type="match status" value="1"/>
</dbReference>
<dbReference type="Gene3D" id="1.10.12.10">
    <property type="entry name" value="Lyase 2-enoyl-coa Hydratase, Chain A, domain 2"/>
    <property type="match status" value="1"/>
</dbReference>
<dbReference type="Pfam" id="PF00378">
    <property type="entry name" value="ECH_1"/>
    <property type="match status" value="1"/>
</dbReference>
<comment type="similarity">
    <text evidence="1">Belongs to the enoyl-CoA hydratase/isomerase family.</text>
</comment>
<dbReference type="InterPro" id="IPR029045">
    <property type="entry name" value="ClpP/crotonase-like_dom_sf"/>
</dbReference>
<dbReference type="EMBL" id="JAGGKT010000007">
    <property type="protein sequence ID" value="MBP1932658.1"/>
    <property type="molecule type" value="Genomic_DNA"/>
</dbReference>
<dbReference type="InterPro" id="IPR001753">
    <property type="entry name" value="Enoyl-CoA_hydra/iso"/>
</dbReference>
<dbReference type="PANTHER" id="PTHR11941">
    <property type="entry name" value="ENOYL-COA HYDRATASE-RELATED"/>
    <property type="match status" value="1"/>
</dbReference>
<evidence type="ECO:0000313" key="4">
    <source>
        <dbReference type="Proteomes" id="UP001519343"/>
    </source>
</evidence>
<sequence>MEQPLILLDKFENGVAQVTLNNPPFNLNTLESTRQLSDILDQVEADDSIRVVVLASAGTRAFCTGSDIKEFPYVSDDVIEKKLRKENETFSKFEFLSKPTIAAIDALACGGGCEITLACDIRIIAETAQMGLPEIKLGVFPGSGGLFRLPKIIGPARAMELMFRGHFISAGEAERIGLVNQVVPEGQALSAALTLAEELARQPRESIKAIKQGIRQALYSTYEENLQLTLSLSEKVFKTEDCKEGVQAFFEKRKPRFAGVPTISEK</sequence>
<dbReference type="InterPro" id="IPR014748">
    <property type="entry name" value="Enoyl-CoA_hydra_C"/>
</dbReference>
<dbReference type="CDD" id="cd06558">
    <property type="entry name" value="crotonase-like"/>
    <property type="match status" value="1"/>
</dbReference>
<name>A0ABS4GQW4_9BACL</name>
<gene>
    <name evidence="3" type="ORF">J2Z37_002666</name>
</gene>
<reference evidence="3 4" key="1">
    <citation type="submission" date="2021-03" db="EMBL/GenBank/DDBJ databases">
        <title>Genomic Encyclopedia of Type Strains, Phase IV (KMG-IV): sequencing the most valuable type-strain genomes for metagenomic binning, comparative biology and taxonomic classification.</title>
        <authorList>
            <person name="Goeker M."/>
        </authorList>
    </citation>
    <scope>NUCLEOTIDE SEQUENCE [LARGE SCALE GENOMIC DNA]</scope>
    <source>
        <strain evidence="3 4">DSM 24738</strain>
    </source>
</reference>
<keyword evidence="4" id="KW-1185">Reference proteome</keyword>
<keyword evidence="2" id="KW-0456">Lyase</keyword>
<proteinExistence type="inferred from homology"/>
<dbReference type="RefSeq" id="WP_209810693.1">
    <property type="nucleotide sequence ID" value="NZ_JAGGKT010000007.1"/>
</dbReference>
<comment type="caution">
    <text evidence="3">The sequence shown here is derived from an EMBL/GenBank/DDBJ whole genome shotgun (WGS) entry which is preliminary data.</text>
</comment>
<dbReference type="Gene3D" id="3.90.226.10">
    <property type="entry name" value="2-enoyl-CoA Hydratase, Chain A, domain 1"/>
    <property type="match status" value="1"/>
</dbReference>
<evidence type="ECO:0000313" key="3">
    <source>
        <dbReference type="EMBL" id="MBP1932658.1"/>
    </source>
</evidence>